<keyword evidence="2" id="KW-0694">RNA-binding</keyword>
<accession>A0A9W8LG87</accession>
<dbReference type="InterPro" id="IPR036612">
    <property type="entry name" value="KH_dom_type_1_sf"/>
</dbReference>
<keyword evidence="1" id="KW-0677">Repeat</keyword>
<dbReference type="InterPro" id="IPR004088">
    <property type="entry name" value="KH_dom_type_1"/>
</dbReference>
<organism evidence="5 6">
    <name type="scientific">Coemansia javaensis</name>
    <dbReference type="NCBI Taxonomy" id="2761396"/>
    <lineage>
        <taxon>Eukaryota</taxon>
        <taxon>Fungi</taxon>
        <taxon>Fungi incertae sedis</taxon>
        <taxon>Zoopagomycota</taxon>
        <taxon>Kickxellomycotina</taxon>
        <taxon>Kickxellomycetes</taxon>
        <taxon>Kickxellales</taxon>
        <taxon>Kickxellaceae</taxon>
        <taxon>Coemansia</taxon>
    </lineage>
</organism>
<dbReference type="EMBL" id="JANBUL010000187">
    <property type="protein sequence ID" value="KAJ2779219.1"/>
    <property type="molecule type" value="Genomic_DNA"/>
</dbReference>
<proteinExistence type="predicted"/>
<evidence type="ECO:0000259" key="4">
    <source>
        <dbReference type="SMART" id="SM00322"/>
    </source>
</evidence>
<evidence type="ECO:0000313" key="6">
    <source>
        <dbReference type="Proteomes" id="UP001140217"/>
    </source>
</evidence>
<dbReference type="Pfam" id="PF00013">
    <property type="entry name" value="KH_1"/>
    <property type="match status" value="3"/>
</dbReference>
<comment type="caution">
    <text evidence="5">The sequence shown here is derived from an EMBL/GenBank/DDBJ whole genome shotgun (WGS) entry which is preliminary data.</text>
</comment>
<gene>
    <name evidence="5" type="primary">HEK2_4</name>
    <name evidence="5" type="ORF">H4R18_004131</name>
</gene>
<dbReference type="SMART" id="SM00322">
    <property type="entry name" value="KH"/>
    <property type="match status" value="3"/>
</dbReference>
<name>A0A9W8LG87_9FUNG</name>
<dbReference type="Proteomes" id="UP001140217">
    <property type="component" value="Unassembled WGS sequence"/>
</dbReference>
<dbReference type="CDD" id="cd22455">
    <property type="entry name" value="KH-I_Rnc1_rpt1"/>
    <property type="match status" value="1"/>
</dbReference>
<dbReference type="Gene3D" id="3.30.1370.10">
    <property type="entry name" value="K Homology domain, type 1"/>
    <property type="match status" value="3"/>
</dbReference>
<dbReference type="OrthoDB" id="1937934at2759"/>
<keyword evidence="6" id="KW-1185">Reference proteome</keyword>
<dbReference type="CDD" id="cd22457">
    <property type="entry name" value="KH-I_Rnc1_rpt3"/>
    <property type="match status" value="1"/>
</dbReference>
<evidence type="ECO:0000256" key="3">
    <source>
        <dbReference type="SAM" id="MobiDB-lite"/>
    </source>
</evidence>
<evidence type="ECO:0000256" key="2">
    <source>
        <dbReference type="PROSITE-ProRule" id="PRU00117"/>
    </source>
</evidence>
<dbReference type="CDD" id="cd22456">
    <property type="entry name" value="KH-I_Rnc1_rpt2"/>
    <property type="match status" value="1"/>
</dbReference>
<feature type="domain" description="K Homology" evidence="4">
    <location>
        <begin position="436"/>
        <end position="507"/>
    </location>
</feature>
<dbReference type="AlphaFoldDB" id="A0A9W8LG87"/>
<evidence type="ECO:0000313" key="5">
    <source>
        <dbReference type="EMBL" id="KAJ2779219.1"/>
    </source>
</evidence>
<feature type="domain" description="K Homology" evidence="4">
    <location>
        <begin position="65"/>
        <end position="135"/>
    </location>
</feature>
<reference evidence="5" key="1">
    <citation type="submission" date="2022-07" db="EMBL/GenBank/DDBJ databases">
        <title>Phylogenomic reconstructions and comparative analyses of Kickxellomycotina fungi.</title>
        <authorList>
            <person name="Reynolds N.K."/>
            <person name="Stajich J.E."/>
            <person name="Barry K."/>
            <person name="Grigoriev I.V."/>
            <person name="Crous P."/>
            <person name="Smith M.E."/>
        </authorList>
    </citation>
    <scope>NUCLEOTIDE SEQUENCE</scope>
    <source>
        <strain evidence="5">NBRC 105414</strain>
    </source>
</reference>
<dbReference type="SUPFAM" id="SSF54791">
    <property type="entry name" value="Eukaryotic type KH-domain (KH-domain type I)"/>
    <property type="match status" value="3"/>
</dbReference>
<evidence type="ECO:0000256" key="1">
    <source>
        <dbReference type="ARBA" id="ARBA00022737"/>
    </source>
</evidence>
<protein>
    <submittedName>
        <fullName evidence="5">RNA binding protein, heterogenous nuclear RNP-K like protein</fullName>
    </submittedName>
</protein>
<dbReference type="PANTHER" id="PTHR10288">
    <property type="entry name" value="KH DOMAIN CONTAINING RNA BINDING PROTEIN"/>
    <property type="match status" value="1"/>
</dbReference>
<dbReference type="PROSITE" id="PS50084">
    <property type="entry name" value="KH_TYPE_1"/>
    <property type="match status" value="3"/>
</dbReference>
<feature type="region of interest" description="Disordered" evidence="3">
    <location>
        <begin position="23"/>
        <end position="43"/>
    </location>
</feature>
<sequence length="534" mass="54624">MPQHASGIDATAMMLQSATTPFPAVASSSCSEPSSPNTSAADDPAAAAAAALAAGAAEPPSAQDSQLTLRALVSTKEAGVIIGKGGRNVADLREAANVKAGVSKVVPGVHDRVLSVTGLLADVAHAYQLVAQTLVDNPLTAPGAANPALPAAPGLLPPPPQMQPHQLLLPPQQTIVRILIAHNLMGTIIGRQGLKIKHIQDASGARLVATKEMLPQSTERVVEIHGSVDGIRIAVEEIGKCLIEDWARGMGAILYNPATRVPTVSSSSNPYVNSSTAAAATGSLRAPSDFAHPHAAAAADIDRPAPPLPPVAAAAPPSSGAMAAAMAAMSRQRSHTVSVTRPSAPADHHLLASSIPMPPLPPPANGGSAAAAAAIAFPASSGDGPAAPLHYASPSPSPAPAAHLAAVAAGARLRSQSVSIQPQRAAILDPAAIMANIRTQQITIPCDMVGCIIGKNGARISEIRRLSGSRISIAKASESEGGERLFTIRGTAECNERALYLLYGQLEAERERRIANAQLMTSLEAINEHFIVEH</sequence>
<dbReference type="InterPro" id="IPR049786">
    <property type="entry name" value="Rnc1_KH-I_3"/>
</dbReference>
<feature type="domain" description="K Homology" evidence="4">
    <location>
        <begin position="172"/>
        <end position="243"/>
    </location>
</feature>
<feature type="region of interest" description="Disordered" evidence="3">
    <location>
        <begin position="294"/>
        <end position="316"/>
    </location>
</feature>
<dbReference type="InterPro" id="IPR004087">
    <property type="entry name" value="KH_dom"/>
</dbReference>
<dbReference type="GO" id="GO:0003723">
    <property type="term" value="F:RNA binding"/>
    <property type="evidence" value="ECO:0007669"/>
    <property type="project" value="UniProtKB-UniRule"/>
</dbReference>